<reference evidence="1" key="1">
    <citation type="submission" date="2021-08" db="EMBL/GenBank/DDBJ databases">
        <title>The first chromosome-level gecko genome reveals the dynamic sex chromosomes of Neotropical dwarf geckos (Sphaerodactylidae: Sphaerodactylus).</title>
        <authorList>
            <person name="Pinto B.J."/>
            <person name="Keating S.E."/>
            <person name="Gamble T."/>
        </authorList>
    </citation>
    <scope>NUCLEOTIDE SEQUENCE</scope>
    <source>
        <strain evidence="1">TG3544</strain>
    </source>
</reference>
<protein>
    <submittedName>
        <fullName evidence="1">Uncharacterized protein</fullName>
    </submittedName>
</protein>
<dbReference type="EMBL" id="CM037617">
    <property type="protein sequence ID" value="KAH8004523.1"/>
    <property type="molecule type" value="Genomic_DNA"/>
</dbReference>
<comment type="caution">
    <text evidence="1">The sequence shown here is derived from an EMBL/GenBank/DDBJ whole genome shotgun (WGS) entry which is preliminary data.</text>
</comment>
<name>A0ACB8FG64_9SAUR</name>
<organism evidence="1 2">
    <name type="scientific">Sphaerodactylus townsendi</name>
    <dbReference type="NCBI Taxonomy" id="933632"/>
    <lineage>
        <taxon>Eukaryota</taxon>
        <taxon>Metazoa</taxon>
        <taxon>Chordata</taxon>
        <taxon>Craniata</taxon>
        <taxon>Vertebrata</taxon>
        <taxon>Euteleostomi</taxon>
        <taxon>Lepidosauria</taxon>
        <taxon>Squamata</taxon>
        <taxon>Bifurcata</taxon>
        <taxon>Gekkota</taxon>
        <taxon>Sphaerodactylidae</taxon>
        <taxon>Sphaerodactylus</taxon>
    </lineage>
</organism>
<evidence type="ECO:0000313" key="2">
    <source>
        <dbReference type="Proteomes" id="UP000827872"/>
    </source>
</evidence>
<dbReference type="Proteomes" id="UP000827872">
    <property type="component" value="Linkage Group LG04"/>
</dbReference>
<proteinExistence type="predicted"/>
<sequence>MDNFNWGVRRRSLDSLDKCDMQLLEESQLSGSTPSLNKINHEDSDESSEEEDLPTNQILEQSELIMTLSPSEDTNHIDPLSTPGEAASVTVPSLSSRTSSFNASLPEMNNLQVSEGSKAEGAQEEEDTSVQEDDLSGSTNELPAAFEYSDSFSLDMAETEDKGDRLLDQYALASLGEVDRNVSPPPSPFFSAILAAFQPAACDDAEEAWRSHINQLMCDSDGSCAVYTFHVFSSLFKNIQKRFCFLTCDAASYLGDNLRGIGSKFVSSSQMLTSCSECPTLFVDAETLLSCGLLEKLKFSVLELQEYLDTYNNRKEATLSWLANCKATFAGGSRDGVITCQPGDSEEKNALKF</sequence>
<keyword evidence="2" id="KW-1185">Reference proteome</keyword>
<accession>A0ACB8FG64</accession>
<evidence type="ECO:0000313" key="1">
    <source>
        <dbReference type="EMBL" id="KAH8004523.1"/>
    </source>
</evidence>
<gene>
    <name evidence="1" type="ORF">K3G42_013269</name>
</gene>